<proteinExistence type="predicted"/>
<name>A0AAW4MXZ9_9FIRM</name>
<accession>A0AAW4MXZ9</accession>
<dbReference type="RefSeq" id="WP_217748469.1">
    <property type="nucleotide sequence ID" value="NZ_JAHOEB010000179.1"/>
</dbReference>
<evidence type="ECO:0000313" key="2">
    <source>
        <dbReference type="EMBL" id="MBV3383834.1"/>
    </source>
</evidence>
<dbReference type="AlphaFoldDB" id="A0AAW4MXZ9"/>
<keyword evidence="1" id="KW-0812">Transmembrane</keyword>
<keyword evidence="1" id="KW-1133">Transmembrane helix</keyword>
<comment type="caution">
    <text evidence="2">The sequence shown here is derived from an EMBL/GenBank/DDBJ whole genome shotgun (WGS) entry which is preliminary data.</text>
</comment>
<evidence type="ECO:0000256" key="1">
    <source>
        <dbReference type="SAM" id="Phobius"/>
    </source>
</evidence>
<evidence type="ECO:0000313" key="5">
    <source>
        <dbReference type="Proteomes" id="UP001197492"/>
    </source>
</evidence>
<keyword evidence="5" id="KW-1185">Reference proteome</keyword>
<dbReference type="Proteomes" id="UP001197492">
    <property type="component" value="Unassembled WGS sequence"/>
</dbReference>
<evidence type="ECO:0000313" key="3">
    <source>
        <dbReference type="EMBL" id="MBV3393864.1"/>
    </source>
</evidence>
<reference evidence="2 5" key="1">
    <citation type="submission" date="2021-06" db="EMBL/GenBank/DDBJ databases">
        <title>Collection of gut derived symbiotic bacterial strains cultured from healthy donors.</title>
        <authorList>
            <person name="Lin H."/>
            <person name="Littmann E."/>
            <person name="Pamer E.G."/>
        </authorList>
    </citation>
    <scope>NUCLEOTIDE SEQUENCE</scope>
    <source>
        <strain evidence="3 5">MSK.21.70</strain>
        <strain evidence="2">MSK.21.82</strain>
    </source>
</reference>
<dbReference type="EMBL" id="JAHOEL010000174">
    <property type="protein sequence ID" value="MBV3393864.1"/>
    <property type="molecule type" value="Genomic_DNA"/>
</dbReference>
<organism evidence="2 4">
    <name type="scientific">Catenibacterium mitsuokai</name>
    <dbReference type="NCBI Taxonomy" id="100886"/>
    <lineage>
        <taxon>Bacteria</taxon>
        <taxon>Bacillati</taxon>
        <taxon>Bacillota</taxon>
        <taxon>Erysipelotrichia</taxon>
        <taxon>Erysipelotrichales</taxon>
        <taxon>Coprobacillaceae</taxon>
        <taxon>Catenibacterium</taxon>
    </lineage>
</organism>
<keyword evidence="1" id="KW-0472">Membrane</keyword>
<evidence type="ECO:0000313" key="4">
    <source>
        <dbReference type="Proteomes" id="UP001196408"/>
    </source>
</evidence>
<gene>
    <name evidence="2" type="ORF">KSV97_11605</name>
    <name evidence="3" type="ORF">KSW06_11600</name>
</gene>
<sequence>MRKKKFIIGLSIVAVITLYFAYHRFETSIPVEIDAPYGITCTTSKSRIDGDHYSLCLHINSYKFKEEYINIQIKTYDKNNNLHEYSTTYKIDKKIPFKFHTDTKENIKKVVVSITLTTAFKCVPGMALIQSEIN</sequence>
<dbReference type="Proteomes" id="UP001196408">
    <property type="component" value="Unassembled WGS sequence"/>
</dbReference>
<protein>
    <submittedName>
        <fullName evidence="2">Uncharacterized protein</fullName>
    </submittedName>
</protein>
<feature type="transmembrane region" description="Helical" evidence="1">
    <location>
        <begin position="7"/>
        <end position="25"/>
    </location>
</feature>
<dbReference type="EMBL" id="JAHOEF010000178">
    <property type="protein sequence ID" value="MBV3383834.1"/>
    <property type="molecule type" value="Genomic_DNA"/>
</dbReference>